<gene>
    <name evidence="1" type="ORF">SDC9_158849</name>
</gene>
<dbReference type="AlphaFoldDB" id="A0A645FD23"/>
<comment type="caution">
    <text evidence="1">The sequence shown here is derived from an EMBL/GenBank/DDBJ whole genome shotgun (WGS) entry which is preliminary data.</text>
</comment>
<sequence length="111" mass="11973">MPGGLADILDVEGAHALLQADGALVRRWLGADEVGLERHHPCVHEQQGGVVVQQRCAGHDGVIARGEEIHVPASDLCCLHPLTSLTFDTDWAQPDRLSSLARAAGPRRFRP</sequence>
<proteinExistence type="predicted"/>
<dbReference type="AntiFam" id="ANF00074">
    <property type="entry name" value="Shadow ORF (opposite alaS)"/>
</dbReference>
<reference evidence="1" key="1">
    <citation type="submission" date="2019-08" db="EMBL/GenBank/DDBJ databases">
        <authorList>
            <person name="Kucharzyk K."/>
            <person name="Murdoch R.W."/>
            <person name="Higgins S."/>
            <person name="Loffler F."/>
        </authorList>
    </citation>
    <scope>NUCLEOTIDE SEQUENCE</scope>
</reference>
<organism evidence="1">
    <name type="scientific">bioreactor metagenome</name>
    <dbReference type="NCBI Taxonomy" id="1076179"/>
    <lineage>
        <taxon>unclassified sequences</taxon>
        <taxon>metagenomes</taxon>
        <taxon>ecological metagenomes</taxon>
    </lineage>
</organism>
<protein>
    <submittedName>
        <fullName evidence="1">Uncharacterized protein</fullName>
    </submittedName>
</protein>
<evidence type="ECO:0000313" key="1">
    <source>
        <dbReference type="EMBL" id="MPN11546.1"/>
    </source>
</evidence>
<dbReference type="EMBL" id="VSSQ01057769">
    <property type="protein sequence ID" value="MPN11546.1"/>
    <property type="molecule type" value="Genomic_DNA"/>
</dbReference>
<name>A0A645FD23_9ZZZZ</name>
<accession>A0A645FD23</accession>